<dbReference type="InterPro" id="IPR056143">
    <property type="entry name" value="DUF7726"/>
</dbReference>
<name>A0AAJ0F2Y1_9PEZI</name>
<evidence type="ECO:0000259" key="2">
    <source>
        <dbReference type="Pfam" id="PF24852"/>
    </source>
</evidence>
<dbReference type="Proteomes" id="UP001239445">
    <property type="component" value="Unassembled WGS sequence"/>
</dbReference>
<reference evidence="3" key="1">
    <citation type="submission" date="2023-06" db="EMBL/GenBank/DDBJ databases">
        <title>Genome-scale phylogeny and comparative genomics of the fungal order Sordariales.</title>
        <authorList>
            <consortium name="Lawrence Berkeley National Laboratory"/>
            <person name="Hensen N."/>
            <person name="Bonometti L."/>
            <person name="Westerberg I."/>
            <person name="Brannstrom I.O."/>
            <person name="Guillou S."/>
            <person name="Cros-Aarteil S."/>
            <person name="Calhoun S."/>
            <person name="Haridas S."/>
            <person name="Kuo A."/>
            <person name="Mondo S."/>
            <person name="Pangilinan J."/>
            <person name="Riley R."/>
            <person name="Labutti K."/>
            <person name="Andreopoulos B."/>
            <person name="Lipzen A."/>
            <person name="Chen C."/>
            <person name="Yanf M."/>
            <person name="Daum C."/>
            <person name="Ng V."/>
            <person name="Clum A."/>
            <person name="Steindorff A."/>
            <person name="Ohm R."/>
            <person name="Martin F."/>
            <person name="Silar P."/>
            <person name="Natvig D."/>
            <person name="Lalanne C."/>
            <person name="Gautier V."/>
            <person name="Ament-Velasquez S.L."/>
            <person name="Kruys A."/>
            <person name="Hutchinson M.I."/>
            <person name="Powell A.J."/>
            <person name="Barry K."/>
            <person name="Miller A.N."/>
            <person name="Grigoriev I.V."/>
            <person name="Debuchy R."/>
            <person name="Gladieux P."/>
            <person name="Thoren M.H."/>
            <person name="Johannesson H."/>
        </authorList>
    </citation>
    <scope>NUCLEOTIDE SEQUENCE</scope>
    <source>
        <strain evidence="3">PSN4</strain>
    </source>
</reference>
<comment type="caution">
    <text evidence="3">The sequence shown here is derived from an EMBL/GenBank/DDBJ whole genome shotgun (WGS) entry which is preliminary data.</text>
</comment>
<feature type="compositionally biased region" description="Low complexity" evidence="1">
    <location>
        <begin position="34"/>
        <end position="44"/>
    </location>
</feature>
<dbReference type="AlphaFoldDB" id="A0AAJ0F2Y1"/>
<feature type="domain" description="DUF7726" evidence="2">
    <location>
        <begin position="77"/>
        <end position="157"/>
    </location>
</feature>
<accession>A0AAJ0F2Y1</accession>
<evidence type="ECO:0000256" key="1">
    <source>
        <dbReference type="SAM" id="MobiDB-lite"/>
    </source>
</evidence>
<gene>
    <name evidence="3" type="ORF">QBC47DRAFT_404218</name>
</gene>
<proteinExistence type="predicted"/>
<evidence type="ECO:0000313" key="4">
    <source>
        <dbReference type="Proteomes" id="UP001239445"/>
    </source>
</evidence>
<dbReference type="Pfam" id="PF24852">
    <property type="entry name" value="DUF7726"/>
    <property type="match status" value="1"/>
</dbReference>
<dbReference type="PANTHER" id="PTHR42339:SF1">
    <property type="entry name" value="HISTONE H1"/>
    <property type="match status" value="1"/>
</dbReference>
<organism evidence="3 4">
    <name type="scientific">Echria macrotheca</name>
    <dbReference type="NCBI Taxonomy" id="438768"/>
    <lineage>
        <taxon>Eukaryota</taxon>
        <taxon>Fungi</taxon>
        <taxon>Dikarya</taxon>
        <taxon>Ascomycota</taxon>
        <taxon>Pezizomycotina</taxon>
        <taxon>Sordariomycetes</taxon>
        <taxon>Sordariomycetidae</taxon>
        <taxon>Sordariales</taxon>
        <taxon>Schizotheciaceae</taxon>
        <taxon>Echria</taxon>
    </lineage>
</organism>
<dbReference type="EMBL" id="MU839838">
    <property type="protein sequence ID" value="KAK1752861.1"/>
    <property type="molecule type" value="Genomic_DNA"/>
</dbReference>
<keyword evidence="4" id="KW-1185">Reference proteome</keyword>
<protein>
    <recommendedName>
        <fullName evidence="2">DUF7726 domain-containing protein</fullName>
    </recommendedName>
</protein>
<evidence type="ECO:0000313" key="3">
    <source>
        <dbReference type="EMBL" id="KAK1752861.1"/>
    </source>
</evidence>
<feature type="region of interest" description="Disordered" evidence="1">
    <location>
        <begin position="1"/>
        <end position="50"/>
    </location>
</feature>
<dbReference type="PANTHER" id="PTHR42339">
    <property type="entry name" value="HISTONE H1"/>
    <property type="match status" value="1"/>
</dbReference>
<sequence length="207" mass="22798">MSAQRTKLPLGVVDVNVAPMPAPTKKGTKRKSTDAPAADPAPSAKKAKAEKEAATAELLDVSMISLDDDLDEVGEVRVYDTCNTVRRKIRAFMTKHSITQAAFMRAITAAAFPDGSRKIQHTQLATFLRGKGPLKGNTSVVFYAAYVFFEKLRIKDKKPKAAERKTMESLHPNGVDRERNADGPFFTFPGEVITMDRYGVVSTSRRH</sequence>